<name>A0AAV4U778_CAEEX</name>
<organism evidence="1 2">
    <name type="scientific">Caerostris extrusa</name>
    <name type="common">Bark spider</name>
    <name type="synonym">Caerostris bankana</name>
    <dbReference type="NCBI Taxonomy" id="172846"/>
    <lineage>
        <taxon>Eukaryota</taxon>
        <taxon>Metazoa</taxon>
        <taxon>Ecdysozoa</taxon>
        <taxon>Arthropoda</taxon>
        <taxon>Chelicerata</taxon>
        <taxon>Arachnida</taxon>
        <taxon>Araneae</taxon>
        <taxon>Araneomorphae</taxon>
        <taxon>Entelegynae</taxon>
        <taxon>Araneoidea</taxon>
        <taxon>Araneidae</taxon>
        <taxon>Caerostris</taxon>
    </lineage>
</organism>
<sequence length="118" mass="13914">MVRENSKILNSILHYSSFDFMKQDTFAVWKDALQITPQAISDTKLPPGLISWAESAVDSHYGSKLPRIRVQDLMRRSSLIEWETRLKPSQEQKLQRRISEKIQNSDVMELWQEEEFCE</sequence>
<evidence type="ECO:0000313" key="2">
    <source>
        <dbReference type="Proteomes" id="UP001054945"/>
    </source>
</evidence>
<evidence type="ECO:0000313" key="1">
    <source>
        <dbReference type="EMBL" id="GIY53667.1"/>
    </source>
</evidence>
<accession>A0AAV4U778</accession>
<keyword evidence="2" id="KW-1185">Reference proteome</keyword>
<gene>
    <name evidence="1" type="primary">SULT2B1</name>
    <name evidence="1" type="ORF">CEXT_364531</name>
</gene>
<dbReference type="EMBL" id="BPLR01012389">
    <property type="protein sequence ID" value="GIY53667.1"/>
    <property type="molecule type" value="Genomic_DNA"/>
</dbReference>
<protein>
    <submittedName>
        <fullName evidence="1">Sulfotransferase family cytosolic 2B member 1</fullName>
    </submittedName>
</protein>
<reference evidence="1 2" key="1">
    <citation type="submission" date="2021-06" db="EMBL/GenBank/DDBJ databases">
        <title>Caerostris extrusa draft genome.</title>
        <authorList>
            <person name="Kono N."/>
            <person name="Arakawa K."/>
        </authorList>
    </citation>
    <scope>NUCLEOTIDE SEQUENCE [LARGE SCALE GENOMIC DNA]</scope>
</reference>
<dbReference type="AlphaFoldDB" id="A0AAV4U778"/>
<dbReference type="Proteomes" id="UP001054945">
    <property type="component" value="Unassembled WGS sequence"/>
</dbReference>
<proteinExistence type="predicted"/>
<comment type="caution">
    <text evidence="1">The sequence shown here is derived from an EMBL/GenBank/DDBJ whole genome shotgun (WGS) entry which is preliminary data.</text>
</comment>